<dbReference type="Proteomes" id="UP000184196">
    <property type="component" value="Unassembled WGS sequence"/>
</dbReference>
<dbReference type="InterPro" id="IPR040591">
    <property type="entry name" value="RqcP2_RBD"/>
</dbReference>
<dbReference type="Gene3D" id="3.30.1370.160">
    <property type="match status" value="1"/>
</dbReference>
<dbReference type="Gene3D" id="3.30.70.330">
    <property type="match status" value="1"/>
</dbReference>
<evidence type="ECO:0000256" key="1">
    <source>
        <dbReference type="PROSITE-ProRule" id="PRU00182"/>
    </source>
</evidence>
<dbReference type="CDD" id="cd00165">
    <property type="entry name" value="S4"/>
    <property type="match status" value="1"/>
</dbReference>
<name>A0A1M5A0P5_9FIRM</name>
<keyword evidence="1" id="KW-0694">RNA-binding</keyword>
<feature type="domain" description="RNA-binding S4" evidence="2">
    <location>
        <begin position="186"/>
        <end position="243"/>
    </location>
</feature>
<dbReference type="OrthoDB" id="9812787at2"/>
<dbReference type="PANTHER" id="PTHR13633">
    <property type="entry name" value="MITOCHONDRIAL TRANSCRIPTION RESCUE FACTOR 1"/>
    <property type="match status" value="1"/>
</dbReference>
<keyword evidence="4" id="KW-1185">Reference proteome</keyword>
<dbReference type="Pfam" id="PF01479">
    <property type="entry name" value="S4"/>
    <property type="match status" value="1"/>
</dbReference>
<dbReference type="Gene3D" id="3.10.290.10">
    <property type="entry name" value="RNA-binding S4 domain"/>
    <property type="match status" value="1"/>
</dbReference>
<evidence type="ECO:0000259" key="2">
    <source>
        <dbReference type="SMART" id="SM00363"/>
    </source>
</evidence>
<protein>
    <submittedName>
        <fullName evidence="3">RNA-binding protein YlmH, contains S4-like domain</fullName>
    </submittedName>
</protein>
<accession>A0A1M5A0P5</accession>
<evidence type="ECO:0000313" key="4">
    <source>
        <dbReference type="Proteomes" id="UP000184196"/>
    </source>
</evidence>
<sequence>MLDKEFLLCHARNQEEKEMLARIYDLAQQVLRTRQPRVTDFLDPYHAGLVDMALKRVPDLAAGSDGGYPAAERVRVLIYPDYLEPREEDWQLAYLSLRGSFAEQELSHRDFLGALLSLGLRREKIGDILLHNDRAQLVVAAEVASFVQSQLTRVGSVPVTVEEISREQICPPPRRVREIKATVPSLRLDVVAAAGFGTSRTRMAREITAQRVSVNWQVCTELSRTVREGDIISARGRGRVQVTRVTGTTRSGRLALILHRYV</sequence>
<dbReference type="GO" id="GO:0003723">
    <property type="term" value="F:RNA binding"/>
    <property type="evidence" value="ECO:0007669"/>
    <property type="project" value="UniProtKB-KW"/>
</dbReference>
<evidence type="ECO:0000313" key="3">
    <source>
        <dbReference type="EMBL" id="SHF23794.1"/>
    </source>
</evidence>
<organism evidence="3 4">
    <name type="scientific">Desulfofundulus australicus DSM 11792</name>
    <dbReference type="NCBI Taxonomy" id="1121425"/>
    <lineage>
        <taxon>Bacteria</taxon>
        <taxon>Bacillati</taxon>
        <taxon>Bacillota</taxon>
        <taxon>Clostridia</taxon>
        <taxon>Eubacteriales</taxon>
        <taxon>Peptococcaceae</taxon>
        <taxon>Desulfofundulus</taxon>
    </lineage>
</organism>
<reference evidence="4" key="1">
    <citation type="submission" date="2016-11" db="EMBL/GenBank/DDBJ databases">
        <authorList>
            <person name="Varghese N."/>
            <person name="Submissions S."/>
        </authorList>
    </citation>
    <scope>NUCLEOTIDE SEQUENCE [LARGE SCALE GENOMIC DNA]</scope>
    <source>
        <strain evidence="4">DSM 11792</strain>
    </source>
</reference>
<dbReference type="RefSeq" id="WP_083543171.1">
    <property type="nucleotide sequence ID" value="NZ_FQUW01000019.1"/>
</dbReference>
<dbReference type="InterPro" id="IPR012677">
    <property type="entry name" value="Nucleotide-bd_a/b_plait_sf"/>
</dbReference>
<dbReference type="InterPro" id="IPR036986">
    <property type="entry name" value="S4_RNA-bd_sf"/>
</dbReference>
<dbReference type="PROSITE" id="PS50889">
    <property type="entry name" value="S4"/>
    <property type="match status" value="1"/>
</dbReference>
<dbReference type="InterPro" id="IPR002942">
    <property type="entry name" value="S4_RNA-bd"/>
</dbReference>
<dbReference type="SMART" id="SM00363">
    <property type="entry name" value="S4"/>
    <property type="match status" value="1"/>
</dbReference>
<dbReference type="AlphaFoldDB" id="A0A1M5A0P5"/>
<proteinExistence type="predicted"/>
<gene>
    <name evidence="3" type="ORF">SAMN02745218_01749</name>
</gene>
<dbReference type="PANTHER" id="PTHR13633:SF3">
    <property type="entry name" value="MITOCHONDRIAL TRANSCRIPTION RESCUE FACTOR 1"/>
    <property type="match status" value="1"/>
</dbReference>
<dbReference type="EMBL" id="FQUW01000019">
    <property type="protein sequence ID" value="SHF23794.1"/>
    <property type="molecule type" value="Genomic_DNA"/>
</dbReference>
<dbReference type="Pfam" id="PF17774">
    <property type="entry name" value="YlmH_RBD"/>
    <property type="match status" value="1"/>
</dbReference>
<dbReference type="SUPFAM" id="SSF55174">
    <property type="entry name" value="Alpha-L RNA-binding motif"/>
    <property type="match status" value="1"/>
</dbReference>